<keyword evidence="2" id="KW-1185">Reference proteome</keyword>
<evidence type="ECO:0000313" key="2">
    <source>
        <dbReference type="Proteomes" id="UP001055811"/>
    </source>
</evidence>
<reference evidence="1 2" key="2">
    <citation type="journal article" date="2022" name="Mol. Ecol. Resour.">
        <title>The genomes of chicory, endive, great burdock and yacon provide insights into Asteraceae paleo-polyploidization history and plant inulin production.</title>
        <authorList>
            <person name="Fan W."/>
            <person name="Wang S."/>
            <person name="Wang H."/>
            <person name="Wang A."/>
            <person name="Jiang F."/>
            <person name="Liu H."/>
            <person name="Zhao H."/>
            <person name="Xu D."/>
            <person name="Zhang Y."/>
        </authorList>
    </citation>
    <scope>NUCLEOTIDE SEQUENCE [LARGE SCALE GENOMIC DNA]</scope>
    <source>
        <strain evidence="2">cv. Punajuju</strain>
        <tissue evidence="1">Leaves</tissue>
    </source>
</reference>
<evidence type="ECO:0000313" key="1">
    <source>
        <dbReference type="EMBL" id="KAI3698707.1"/>
    </source>
</evidence>
<protein>
    <submittedName>
        <fullName evidence="1">Uncharacterized protein</fullName>
    </submittedName>
</protein>
<reference evidence="2" key="1">
    <citation type="journal article" date="2022" name="Mol. Ecol. Resour.">
        <title>The genomes of chicory, endive, great burdock and yacon provide insights into Asteraceae palaeo-polyploidization history and plant inulin production.</title>
        <authorList>
            <person name="Fan W."/>
            <person name="Wang S."/>
            <person name="Wang H."/>
            <person name="Wang A."/>
            <person name="Jiang F."/>
            <person name="Liu H."/>
            <person name="Zhao H."/>
            <person name="Xu D."/>
            <person name="Zhang Y."/>
        </authorList>
    </citation>
    <scope>NUCLEOTIDE SEQUENCE [LARGE SCALE GENOMIC DNA]</scope>
    <source>
        <strain evidence="2">cv. Punajuju</strain>
    </source>
</reference>
<dbReference type="EMBL" id="CM042016">
    <property type="protein sequence ID" value="KAI3698707.1"/>
    <property type="molecule type" value="Genomic_DNA"/>
</dbReference>
<comment type="caution">
    <text evidence="1">The sequence shown here is derived from an EMBL/GenBank/DDBJ whole genome shotgun (WGS) entry which is preliminary data.</text>
</comment>
<sequence>MLLEDQSQIESLSLSFLDSGRYGTFISIYDGHGRPGTSRYSPSDSISFLYSRSLKPKMLCSSKIGHSISLCSFSFINSFFQYEMRIMERR</sequence>
<accession>A0ACB8ZL39</accession>
<proteinExistence type="predicted"/>
<dbReference type="Proteomes" id="UP001055811">
    <property type="component" value="Linkage Group LG08"/>
</dbReference>
<gene>
    <name evidence="1" type="ORF">L2E82_42452</name>
</gene>
<organism evidence="1 2">
    <name type="scientific">Cichorium intybus</name>
    <name type="common">Chicory</name>
    <dbReference type="NCBI Taxonomy" id="13427"/>
    <lineage>
        <taxon>Eukaryota</taxon>
        <taxon>Viridiplantae</taxon>
        <taxon>Streptophyta</taxon>
        <taxon>Embryophyta</taxon>
        <taxon>Tracheophyta</taxon>
        <taxon>Spermatophyta</taxon>
        <taxon>Magnoliopsida</taxon>
        <taxon>eudicotyledons</taxon>
        <taxon>Gunneridae</taxon>
        <taxon>Pentapetalae</taxon>
        <taxon>asterids</taxon>
        <taxon>campanulids</taxon>
        <taxon>Asterales</taxon>
        <taxon>Asteraceae</taxon>
        <taxon>Cichorioideae</taxon>
        <taxon>Cichorieae</taxon>
        <taxon>Cichoriinae</taxon>
        <taxon>Cichorium</taxon>
    </lineage>
</organism>
<name>A0ACB8ZL39_CICIN</name>